<dbReference type="PANTHER" id="PTHR24188">
    <property type="entry name" value="ANKYRIN REPEAT PROTEIN"/>
    <property type="match status" value="1"/>
</dbReference>
<dbReference type="RefSeq" id="YP_010842347.1">
    <property type="nucleotide sequence ID" value="NC_079139.1"/>
</dbReference>
<evidence type="ECO:0000256" key="2">
    <source>
        <dbReference type="ARBA" id="ARBA00023043"/>
    </source>
</evidence>
<keyword evidence="2" id="KW-0040">ANK repeat</keyword>
<evidence type="ECO:0000313" key="3">
    <source>
        <dbReference type="EMBL" id="BCS83739.1"/>
    </source>
</evidence>
<dbReference type="EMBL" id="AP024483">
    <property type="protein sequence ID" value="BCS83739.1"/>
    <property type="molecule type" value="Genomic_DNA"/>
</dbReference>
<sequence length="229" mass="26986">MDVQKNIIFINSFNQTDDFIHHENIFEFLDNNLVSLEIVFESYEATHIKINSSTTKIYDMNKIKTFEYIMKLGIKITNPVNLILWAVFSDKFELVQHMINYFAVTKIDLAYITELSFICGKLEMAQYLFGIHPDLELDYDYILRWSCRNNQLKVIEYLIYKGWNFETCNDYVLLSASENGYIDVVQLLIFQLKLTKDLINKSIALAKRGKYNEIVVILTSDEVKERIQK</sequence>
<dbReference type="GeneID" id="80558944"/>
<reference evidence="3 4" key="1">
    <citation type="submission" date="2021-02" db="EMBL/GenBank/DDBJ databases">
        <title>Cotonvirus japonicus, which uses Golgi apparatus of host cells for its virion factory, phylogenetically links tailed tupanvirus and icosahedral mimivirus.</title>
        <authorList>
            <person name="Takahashi H."/>
            <person name="Fukaya S."/>
            <person name="Song C."/>
            <person name="Murata K."/>
            <person name="Takemura M."/>
        </authorList>
    </citation>
    <scope>NUCLEOTIDE SEQUENCE [LARGE SCALE GENOMIC DNA]</scope>
</reference>
<accession>A0ABM7NUD3</accession>
<dbReference type="PANTHER" id="PTHR24188:SF29">
    <property type="entry name" value="GH09064P"/>
    <property type="match status" value="1"/>
</dbReference>
<keyword evidence="4" id="KW-1185">Reference proteome</keyword>
<dbReference type="InterPro" id="IPR002110">
    <property type="entry name" value="Ankyrin_rpt"/>
</dbReference>
<name>A0ABM7NUD3_9VIRU</name>
<dbReference type="Proteomes" id="UP001321479">
    <property type="component" value="Segment"/>
</dbReference>
<dbReference type="Pfam" id="PF12796">
    <property type="entry name" value="Ank_2"/>
    <property type="match status" value="1"/>
</dbReference>
<dbReference type="InterPro" id="IPR036770">
    <property type="entry name" value="Ankyrin_rpt-contain_sf"/>
</dbReference>
<evidence type="ECO:0000256" key="1">
    <source>
        <dbReference type="ARBA" id="ARBA00022737"/>
    </source>
</evidence>
<dbReference type="SUPFAM" id="SSF48403">
    <property type="entry name" value="Ankyrin repeat"/>
    <property type="match status" value="1"/>
</dbReference>
<organism evidence="3 4">
    <name type="scientific">Cotonvirus japonicus</name>
    <dbReference type="NCBI Taxonomy" id="2811091"/>
    <lineage>
        <taxon>Viruses</taxon>
        <taxon>Varidnaviria</taxon>
        <taxon>Bamfordvirae</taxon>
        <taxon>Nucleocytoviricota</taxon>
        <taxon>Megaviricetes</taxon>
        <taxon>Imitervirales</taxon>
        <taxon>Mimiviridae</taxon>
        <taxon>Megamimivirinae</taxon>
        <taxon>Cotonvirus</taxon>
        <taxon>Cotonvirus japonicum</taxon>
    </lineage>
</organism>
<dbReference type="Gene3D" id="1.25.40.20">
    <property type="entry name" value="Ankyrin repeat-containing domain"/>
    <property type="match status" value="1"/>
</dbReference>
<evidence type="ECO:0000313" key="4">
    <source>
        <dbReference type="Proteomes" id="UP001321479"/>
    </source>
</evidence>
<keyword evidence="1" id="KW-0677">Repeat</keyword>
<proteinExistence type="predicted"/>
<protein>
    <submittedName>
        <fullName evidence="3">Ankyrin containing protein</fullName>
    </submittedName>
</protein>